<dbReference type="InterPro" id="IPR023214">
    <property type="entry name" value="HAD_sf"/>
</dbReference>
<reference evidence="1" key="1">
    <citation type="submission" date="2019-08" db="EMBL/GenBank/DDBJ databases">
        <authorList>
            <person name="Kucharzyk K."/>
            <person name="Murdoch R.W."/>
            <person name="Higgins S."/>
            <person name="Loffler F."/>
        </authorList>
    </citation>
    <scope>NUCLEOTIDE SEQUENCE</scope>
</reference>
<accession>A0A644V2I8</accession>
<organism evidence="1">
    <name type="scientific">bioreactor metagenome</name>
    <dbReference type="NCBI Taxonomy" id="1076179"/>
    <lineage>
        <taxon>unclassified sequences</taxon>
        <taxon>metagenomes</taxon>
        <taxon>ecological metagenomes</taxon>
    </lineage>
</organism>
<name>A0A644V2I8_9ZZZZ</name>
<gene>
    <name evidence="1" type="ORF">SDC9_31395</name>
</gene>
<dbReference type="InterPro" id="IPR036412">
    <property type="entry name" value="HAD-like_sf"/>
</dbReference>
<dbReference type="Gene3D" id="3.40.50.1000">
    <property type="entry name" value="HAD superfamily/HAD-like"/>
    <property type="match status" value="1"/>
</dbReference>
<dbReference type="CDD" id="cd01427">
    <property type="entry name" value="HAD_like"/>
    <property type="match status" value="1"/>
</dbReference>
<dbReference type="EMBL" id="VSSQ01000205">
    <property type="protein sequence ID" value="MPL85427.1"/>
    <property type="molecule type" value="Genomic_DNA"/>
</dbReference>
<evidence type="ECO:0000313" key="1">
    <source>
        <dbReference type="EMBL" id="MPL85427.1"/>
    </source>
</evidence>
<proteinExistence type="predicted"/>
<dbReference type="Gene3D" id="1.10.150.400">
    <property type="match status" value="1"/>
</dbReference>
<dbReference type="AlphaFoldDB" id="A0A644V2I8"/>
<dbReference type="SUPFAM" id="SSF56784">
    <property type="entry name" value="HAD-like"/>
    <property type="match status" value="1"/>
</dbReference>
<protein>
    <submittedName>
        <fullName evidence="1">Uncharacterized protein</fullName>
    </submittedName>
</protein>
<comment type="caution">
    <text evidence="1">The sequence shown here is derived from an EMBL/GenBank/DDBJ whole genome shotgun (WGS) entry which is preliminary data.</text>
</comment>
<sequence>MLNNHIQEESIECLKNDIILYSFDVFDTVIGRLATSSFGVFAMMQRLMRNNAAFCGFPDEFIENFYVLRIEAEKLAYKRRDKKKTQEIMLADIYSYLAYDFALSDEAKQQLMTLEENVEYGLSCGVFPIIKQINSLQNAGKRIVFISDMYLDECFIRKLLIKAEPSFIDIPLYVSSTYGKTKATGDLFAIVKDKENIPNHQWLHIGDNPYSDVAVPQKLGLRTKRVALLENKSLDRLFDKQLGFNIGAQLYNGASKLARIENDDFRFRTGCDFGGPILMAYVEWLVEQCSVRHISRLYFIARDGYVLQKICQAIIEKRGLNIMAQYIYSSREAWGVTDSHKKALIAKYLQQELDVSDQSFAFVDVFGSGKTQDCMAKILKTITPYRVRSFYYYLDNYDTVVSDKFCFCRNADIWNNIELLCKSTEGQCTGFAERNGRIVPICREEEGEKIKKFHFSTYVDGIMSFTKYYLCADAAMHNVAHDNLPTVEWYIRIMNEFPNKSLLRYFTEFPCFPCKAHKYSSLALWERKMERNVKKVKYIIKVLEKSKLLNLLKKD</sequence>